<name>A0A5J4TYF3_9EUKA</name>
<gene>
    <name evidence="1" type="ORF">EZS28_041195</name>
</gene>
<organism evidence="1 2">
    <name type="scientific">Streblomastix strix</name>
    <dbReference type="NCBI Taxonomy" id="222440"/>
    <lineage>
        <taxon>Eukaryota</taxon>
        <taxon>Metamonada</taxon>
        <taxon>Preaxostyla</taxon>
        <taxon>Oxymonadida</taxon>
        <taxon>Streblomastigidae</taxon>
        <taxon>Streblomastix</taxon>
    </lineage>
</organism>
<protein>
    <submittedName>
        <fullName evidence="1">Uncharacterized protein</fullName>
    </submittedName>
</protein>
<reference evidence="1 2" key="1">
    <citation type="submission" date="2019-03" db="EMBL/GenBank/DDBJ databases">
        <title>Single cell metagenomics reveals metabolic interactions within the superorganism composed of flagellate Streblomastix strix and complex community of Bacteroidetes bacteria on its surface.</title>
        <authorList>
            <person name="Treitli S.C."/>
            <person name="Kolisko M."/>
            <person name="Husnik F."/>
            <person name="Keeling P."/>
            <person name="Hampl V."/>
        </authorList>
    </citation>
    <scope>NUCLEOTIDE SEQUENCE [LARGE SCALE GENOMIC DNA]</scope>
    <source>
        <strain evidence="1">ST1C</strain>
    </source>
</reference>
<evidence type="ECO:0000313" key="1">
    <source>
        <dbReference type="EMBL" id="KAA6363277.1"/>
    </source>
</evidence>
<evidence type="ECO:0000313" key="2">
    <source>
        <dbReference type="Proteomes" id="UP000324800"/>
    </source>
</evidence>
<feature type="non-terminal residue" evidence="1">
    <location>
        <position position="161"/>
    </location>
</feature>
<sequence>MPFCWLRVELFEIGVFPPSSRASMEISGLFGVIGRFFQMGNETLELSLSVWKELAQQCLSLAESTAKIYFELFQLLCCGIVPGNYMESVSLNEFILFLFLQACSHRITTQHELPGDSWPASNNIKPSLRELQKKMEMEKSLHSYISTHIKDALFLLTACDD</sequence>
<proteinExistence type="predicted"/>
<dbReference type="Proteomes" id="UP000324800">
    <property type="component" value="Unassembled WGS sequence"/>
</dbReference>
<comment type="caution">
    <text evidence="1">The sequence shown here is derived from an EMBL/GenBank/DDBJ whole genome shotgun (WGS) entry which is preliminary data.</text>
</comment>
<dbReference type="EMBL" id="SNRW01023125">
    <property type="protein sequence ID" value="KAA6363277.1"/>
    <property type="molecule type" value="Genomic_DNA"/>
</dbReference>
<dbReference type="AlphaFoldDB" id="A0A5J4TYF3"/>
<dbReference type="OrthoDB" id="427777at2759"/>
<accession>A0A5J4TYF3</accession>